<sequence>MKADNHRDRHVDMLELISCGGSTGSEARATLEMFLLQTRPILMSEPNARERLNGRRRRDNEVGGHPYP</sequence>
<dbReference type="EMBL" id="JADBEC010000002">
    <property type="protein sequence ID" value="MBE1508820.1"/>
    <property type="molecule type" value="Genomic_DNA"/>
</dbReference>
<evidence type="ECO:0000313" key="3">
    <source>
        <dbReference type="Proteomes" id="UP000620262"/>
    </source>
</evidence>
<protein>
    <submittedName>
        <fullName evidence="2">Uncharacterized protein</fullName>
    </submittedName>
</protein>
<organism evidence="2 3">
    <name type="scientific">Rhizobium viscosum</name>
    <name type="common">Arthrobacter viscosus</name>
    <dbReference type="NCBI Taxonomy" id="1673"/>
    <lineage>
        <taxon>Bacteria</taxon>
        <taxon>Pseudomonadati</taxon>
        <taxon>Pseudomonadota</taxon>
        <taxon>Alphaproteobacteria</taxon>
        <taxon>Hyphomicrobiales</taxon>
        <taxon>Rhizobiaceae</taxon>
        <taxon>Rhizobium/Agrobacterium group</taxon>
        <taxon>Rhizobium</taxon>
    </lineage>
</organism>
<feature type="compositionally biased region" description="Basic and acidic residues" evidence="1">
    <location>
        <begin position="47"/>
        <end position="62"/>
    </location>
</feature>
<evidence type="ECO:0000313" key="2">
    <source>
        <dbReference type="EMBL" id="MBE1508820.1"/>
    </source>
</evidence>
<name>A0ABR9J039_RHIVS</name>
<keyword evidence="3" id="KW-1185">Reference proteome</keyword>
<accession>A0ABR9J039</accession>
<feature type="region of interest" description="Disordered" evidence="1">
    <location>
        <begin position="45"/>
        <end position="68"/>
    </location>
</feature>
<dbReference type="Proteomes" id="UP000620262">
    <property type="component" value="Unassembled WGS sequence"/>
</dbReference>
<reference evidence="2 3" key="1">
    <citation type="submission" date="2020-10" db="EMBL/GenBank/DDBJ databases">
        <title>Sequencing the genomes of 1000 actinobacteria strains.</title>
        <authorList>
            <person name="Klenk H.-P."/>
        </authorList>
    </citation>
    <scope>NUCLEOTIDE SEQUENCE [LARGE SCALE GENOMIC DNA]</scope>
    <source>
        <strain evidence="2 3">DSM 7307</strain>
    </source>
</reference>
<dbReference type="RefSeq" id="WP_192732356.1">
    <property type="nucleotide sequence ID" value="NZ_BAAAVL010000011.1"/>
</dbReference>
<comment type="caution">
    <text evidence="2">The sequence shown here is derived from an EMBL/GenBank/DDBJ whole genome shotgun (WGS) entry which is preliminary data.</text>
</comment>
<gene>
    <name evidence="2" type="ORF">H4W29_006065</name>
</gene>
<evidence type="ECO:0000256" key="1">
    <source>
        <dbReference type="SAM" id="MobiDB-lite"/>
    </source>
</evidence>
<proteinExistence type="predicted"/>